<feature type="transmembrane region" description="Helical" evidence="7">
    <location>
        <begin position="397"/>
        <end position="425"/>
    </location>
</feature>
<dbReference type="InterPro" id="IPR003474">
    <property type="entry name" value="Glcn_transporter"/>
</dbReference>
<evidence type="ECO:0000313" key="9">
    <source>
        <dbReference type="EMBL" id="MBD8019520.1"/>
    </source>
</evidence>
<evidence type="ECO:0000259" key="8">
    <source>
        <dbReference type="Pfam" id="PF03600"/>
    </source>
</evidence>
<dbReference type="Proteomes" id="UP000651517">
    <property type="component" value="Unassembled WGS sequence"/>
</dbReference>
<evidence type="ECO:0000256" key="5">
    <source>
        <dbReference type="ARBA" id="ARBA00023136"/>
    </source>
</evidence>
<gene>
    <name evidence="9" type="ORF">H9634_01815</name>
</gene>
<evidence type="ECO:0000256" key="7">
    <source>
        <dbReference type="SAM" id="Phobius"/>
    </source>
</evidence>
<reference evidence="9 10" key="1">
    <citation type="submission" date="2020-08" db="EMBL/GenBank/DDBJ databases">
        <title>A Genomic Blueprint of the Chicken Gut Microbiome.</title>
        <authorList>
            <person name="Gilroy R."/>
            <person name="Ravi A."/>
            <person name="Getino M."/>
            <person name="Pursley I."/>
            <person name="Horton D.L."/>
            <person name="Alikhan N.-F."/>
            <person name="Baker D."/>
            <person name="Gharbi K."/>
            <person name="Hall N."/>
            <person name="Watson M."/>
            <person name="Adriaenssens E.M."/>
            <person name="Foster-Nyarko E."/>
            <person name="Jarju S."/>
            <person name="Secka A."/>
            <person name="Antonio M."/>
            <person name="Oren A."/>
            <person name="Chaudhuri R."/>
            <person name="La Ragione R.M."/>
            <person name="Hildebrand F."/>
            <person name="Pallen M.J."/>
        </authorList>
    </citation>
    <scope>NUCLEOTIDE SEQUENCE [LARGE SCALE GENOMIC DNA]</scope>
    <source>
        <strain evidence="9 10">Re57</strain>
    </source>
</reference>
<feature type="domain" description="Citrate transporter-like" evidence="8">
    <location>
        <begin position="31"/>
        <end position="418"/>
    </location>
</feature>
<evidence type="ECO:0000256" key="1">
    <source>
        <dbReference type="ARBA" id="ARBA00004141"/>
    </source>
</evidence>
<comment type="subcellular location">
    <subcellularLocation>
        <location evidence="1">Membrane</location>
        <topology evidence="1">Multi-pass membrane protein</topology>
    </subcellularLocation>
</comment>
<sequence length="504" mass="53073">MTLGVLGIILSLIFLIVAAYRGMSVIIAAPLAALVALIFAGMPLLPGYTEIFMTGAAGFIINYFPLFLAGAVFGQLMRVSGFAEGIAHTIVRILGPKRAILGTVLICSILAYGGVSVFVVVFVMFPLALELFRAADIPRRLIPATISLGAFTFVMTALPGSPQIQNVIPGKFLGTNTFAAPVIGIISGALMFTLGMLYLEWRKKKMIAAGENFATITDMEQRQAKKGSTRSVRVDAAGEQYASDGIVDPDTATDERSGSTAPSLRTATGEPTEHQIRLLPFLPIVAVFVVNILATYVVLPAMDWSMLGEELYGGISLQDRISTWAVLLALLAAILVVLLLNIGRLGELFQAFAQGARDSLMPIFNTASEVGYGTVIGSVAAFAVVREAVTGLSSNALLNSAVAVSALAGITGSASGGMTIALNTLGDDLILQAENQGLAMETMHRIIAMGSGGLDTMPHNGAIISLLIICNLTHRDSYKDIFVITLAITSAVTLLMIAILSIFA</sequence>
<feature type="transmembrane region" description="Helical" evidence="7">
    <location>
        <begin position="321"/>
        <end position="342"/>
    </location>
</feature>
<feature type="transmembrane region" description="Helical" evidence="7">
    <location>
        <begin position="99"/>
        <end position="129"/>
    </location>
</feature>
<keyword evidence="10" id="KW-1185">Reference proteome</keyword>
<evidence type="ECO:0000313" key="10">
    <source>
        <dbReference type="Proteomes" id="UP000651517"/>
    </source>
</evidence>
<name>A0ABR8WR58_9MICO</name>
<feature type="transmembrane region" description="Helical" evidence="7">
    <location>
        <begin position="141"/>
        <end position="158"/>
    </location>
</feature>
<evidence type="ECO:0000256" key="6">
    <source>
        <dbReference type="SAM" id="MobiDB-lite"/>
    </source>
</evidence>
<evidence type="ECO:0000256" key="4">
    <source>
        <dbReference type="ARBA" id="ARBA00022989"/>
    </source>
</evidence>
<feature type="transmembrane region" description="Helical" evidence="7">
    <location>
        <begin position="60"/>
        <end position="79"/>
    </location>
</feature>
<evidence type="ECO:0000256" key="2">
    <source>
        <dbReference type="ARBA" id="ARBA00022448"/>
    </source>
</evidence>
<keyword evidence="5 7" id="KW-0472">Membrane</keyword>
<feature type="transmembrane region" description="Helical" evidence="7">
    <location>
        <begin position="278"/>
        <end position="301"/>
    </location>
</feature>
<evidence type="ECO:0000256" key="3">
    <source>
        <dbReference type="ARBA" id="ARBA00022692"/>
    </source>
</evidence>
<keyword evidence="2" id="KW-0813">Transport</keyword>
<dbReference type="Pfam" id="PF03600">
    <property type="entry name" value="CitMHS"/>
    <property type="match status" value="1"/>
</dbReference>
<feature type="transmembrane region" description="Helical" evidence="7">
    <location>
        <begin position="363"/>
        <end position="385"/>
    </location>
</feature>
<dbReference type="PANTHER" id="PTHR30354">
    <property type="entry name" value="GNT FAMILY GLUCONATE TRANSPORTER"/>
    <property type="match status" value="1"/>
</dbReference>
<dbReference type="EMBL" id="JACSPY010000001">
    <property type="protein sequence ID" value="MBD8019520.1"/>
    <property type="molecule type" value="Genomic_DNA"/>
</dbReference>
<feature type="transmembrane region" description="Helical" evidence="7">
    <location>
        <begin position="178"/>
        <end position="199"/>
    </location>
</feature>
<comment type="caution">
    <text evidence="9">The sequence shown here is derived from an EMBL/GenBank/DDBJ whole genome shotgun (WGS) entry which is preliminary data.</text>
</comment>
<organism evidence="9 10">
    <name type="scientific">Brevibacterium gallinarum</name>
    <dbReference type="NCBI Taxonomy" id="2762220"/>
    <lineage>
        <taxon>Bacteria</taxon>
        <taxon>Bacillati</taxon>
        <taxon>Actinomycetota</taxon>
        <taxon>Actinomycetes</taxon>
        <taxon>Micrococcales</taxon>
        <taxon>Brevibacteriaceae</taxon>
        <taxon>Brevibacterium</taxon>
    </lineage>
</organism>
<proteinExistence type="predicted"/>
<dbReference type="PANTHER" id="PTHR30354:SF7">
    <property type="entry name" value="BLL7963 PROTEIN"/>
    <property type="match status" value="1"/>
</dbReference>
<feature type="region of interest" description="Disordered" evidence="6">
    <location>
        <begin position="244"/>
        <end position="269"/>
    </location>
</feature>
<feature type="transmembrane region" description="Helical" evidence="7">
    <location>
        <begin position="28"/>
        <end position="48"/>
    </location>
</feature>
<keyword evidence="4 7" id="KW-1133">Transmembrane helix</keyword>
<dbReference type="RefSeq" id="WP_191725104.1">
    <property type="nucleotide sequence ID" value="NZ_JACSPY010000001.1"/>
</dbReference>
<protein>
    <submittedName>
        <fullName evidence="9">GntP family permease</fullName>
    </submittedName>
</protein>
<feature type="transmembrane region" description="Helical" evidence="7">
    <location>
        <begin position="481"/>
        <end position="503"/>
    </location>
</feature>
<dbReference type="InterPro" id="IPR004680">
    <property type="entry name" value="Cit_transptr-like_dom"/>
</dbReference>
<accession>A0ABR8WR58</accession>
<keyword evidence="3 7" id="KW-0812">Transmembrane</keyword>